<gene>
    <name evidence="4" type="primary">RvY_15962-1</name>
    <name evidence="4" type="synonym">RvY_15962.1</name>
    <name evidence="4" type="ORF">RvY_15962</name>
</gene>
<dbReference type="SUPFAM" id="SSF46565">
    <property type="entry name" value="Chaperone J-domain"/>
    <property type="match status" value="1"/>
</dbReference>
<dbReference type="GO" id="GO:0005739">
    <property type="term" value="C:mitochondrion"/>
    <property type="evidence" value="ECO:0007669"/>
    <property type="project" value="TreeGrafter"/>
</dbReference>
<dbReference type="Gene3D" id="1.20.1280.20">
    <property type="entry name" value="HscB, C-terminal domain"/>
    <property type="match status" value="1"/>
</dbReference>
<evidence type="ECO:0000256" key="1">
    <source>
        <dbReference type="ARBA" id="ARBA00010476"/>
    </source>
</evidence>
<dbReference type="SUPFAM" id="SSF47144">
    <property type="entry name" value="HSC20 (HSCB), C-terminal oligomerisation domain"/>
    <property type="match status" value="1"/>
</dbReference>
<dbReference type="PANTHER" id="PTHR14021:SF15">
    <property type="entry name" value="IRON-SULFUR CLUSTER CO-CHAPERONE PROTEIN HSCB"/>
    <property type="match status" value="1"/>
</dbReference>
<dbReference type="CDD" id="cd06257">
    <property type="entry name" value="DnaJ"/>
    <property type="match status" value="1"/>
</dbReference>
<dbReference type="SMART" id="SM00271">
    <property type="entry name" value="DnaJ"/>
    <property type="match status" value="1"/>
</dbReference>
<dbReference type="InterPro" id="IPR004640">
    <property type="entry name" value="HscB"/>
</dbReference>
<dbReference type="GO" id="GO:0051087">
    <property type="term" value="F:protein-folding chaperone binding"/>
    <property type="evidence" value="ECO:0007669"/>
    <property type="project" value="InterPro"/>
</dbReference>
<dbReference type="InterPro" id="IPR001623">
    <property type="entry name" value="DnaJ_domain"/>
</dbReference>
<dbReference type="PROSITE" id="PS50076">
    <property type="entry name" value="DNAJ_2"/>
    <property type="match status" value="1"/>
</dbReference>
<keyword evidence="5" id="KW-1185">Reference proteome</keyword>
<dbReference type="PANTHER" id="PTHR14021">
    <property type="entry name" value="IRON-SULFUR CLUSTER CO-CHAPERONE PROTEIN HSCB"/>
    <property type="match status" value="1"/>
</dbReference>
<comment type="similarity">
    <text evidence="1">Belongs to the HscB family.</text>
</comment>
<dbReference type="InterPro" id="IPR036386">
    <property type="entry name" value="HscB_C_sf"/>
</dbReference>
<dbReference type="InterPro" id="IPR009073">
    <property type="entry name" value="HscB_oligo_C"/>
</dbReference>
<sequence length="205" mass="24340">MIQAVPCANLCWTLLGRTNFRIVNRRVFHLLSSVFARENYFDVFDLPLSYELHTSKVTKQYREKLKQLHPDKFHQKAQEEQDYSESQSRLINQAYNTLKNPYTRGLHMLELQGILLEEDKLDFSSEFLTEVYDINDELSETKDHSRLKQIKQQNDSKITELVRKITAAFEGRQLDNAKRFLMEMKYLYSISERIKQLELELGIVQ</sequence>
<dbReference type="GO" id="GO:0001671">
    <property type="term" value="F:ATPase activator activity"/>
    <property type="evidence" value="ECO:0007669"/>
    <property type="project" value="InterPro"/>
</dbReference>
<comment type="caution">
    <text evidence="4">The sequence shown here is derived from an EMBL/GenBank/DDBJ whole genome shotgun (WGS) entry which is preliminary data.</text>
</comment>
<evidence type="ECO:0000313" key="4">
    <source>
        <dbReference type="EMBL" id="GAV05903.1"/>
    </source>
</evidence>
<dbReference type="NCBIfam" id="TIGR00714">
    <property type="entry name" value="hscB"/>
    <property type="match status" value="1"/>
</dbReference>
<evidence type="ECO:0000313" key="5">
    <source>
        <dbReference type="Proteomes" id="UP000186922"/>
    </source>
</evidence>
<dbReference type="InterPro" id="IPR036869">
    <property type="entry name" value="J_dom_sf"/>
</dbReference>
<dbReference type="EMBL" id="BDGG01000012">
    <property type="protein sequence ID" value="GAV05903.1"/>
    <property type="molecule type" value="Genomic_DNA"/>
</dbReference>
<name>A0A1D1VZT6_RAMVA</name>
<protein>
    <recommendedName>
        <fullName evidence="3">J domain-containing protein</fullName>
    </recommendedName>
</protein>
<dbReference type="Pfam" id="PF07743">
    <property type="entry name" value="HSCB_C"/>
    <property type="match status" value="1"/>
</dbReference>
<organism evidence="4 5">
    <name type="scientific">Ramazzottius varieornatus</name>
    <name type="common">Water bear</name>
    <name type="synonym">Tardigrade</name>
    <dbReference type="NCBI Taxonomy" id="947166"/>
    <lineage>
        <taxon>Eukaryota</taxon>
        <taxon>Metazoa</taxon>
        <taxon>Ecdysozoa</taxon>
        <taxon>Tardigrada</taxon>
        <taxon>Eutardigrada</taxon>
        <taxon>Parachela</taxon>
        <taxon>Hypsibioidea</taxon>
        <taxon>Ramazzottiidae</taxon>
        <taxon>Ramazzottius</taxon>
    </lineage>
</organism>
<dbReference type="Gene3D" id="1.10.287.110">
    <property type="entry name" value="DnaJ domain"/>
    <property type="match status" value="1"/>
</dbReference>
<reference evidence="4 5" key="1">
    <citation type="journal article" date="2016" name="Nat. Commun.">
        <title>Extremotolerant tardigrade genome and improved radiotolerance of human cultured cells by tardigrade-unique protein.</title>
        <authorList>
            <person name="Hashimoto T."/>
            <person name="Horikawa D.D."/>
            <person name="Saito Y."/>
            <person name="Kuwahara H."/>
            <person name="Kozuka-Hata H."/>
            <person name="Shin-I T."/>
            <person name="Minakuchi Y."/>
            <person name="Ohishi K."/>
            <person name="Motoyama A."/>
            <person name="Aizu T."/>
            <person name="Enomoto A."/>
            <person name="Kondo K."/>
            <person name="Tanaka S."/>
            <person name="Hara Y."/>
            <person name="Koshikawa S."/>
            <person name="Sagara H."/>
            <person name="Miura T."/>
            <person name="Yokobori S."/>
            <person name="Miyagawa K."/>
            <person name="Suzuki Y."/>
            <person name="Kubo T."/>
            <person name="Oyama M."/>
            <person name="Kohara Y."/>
            <person name="Fujiyama A."/>
            <person name="Arakawa K."/>
            <person name="Katayama T."/>
            <person name="Toyoda A."/>
            <person name="Kunieda T."/>
        </authorList>
    </citation>
    <scope>NUCLEOTIDE SEQUENCE [LARGE SCALE GENOMIC DNA]</scope>
    <source>
        <strain evidence="4 5">YOKOZUNA-1</strain>
    </source>
</reference>
<dbReference type="GO" id="GO:0051259">
    <property type="term" value="P:protein complex oligomerization"/>
    <property type="evidence" value="ECO:0007669"/>
    <property type="project" value="InterPro"/>
</dbReference>
<keyword evidence="2" id="KW-0143">Chaperone</keyword>
<accession>A0A1D1VZT6</accession>
<dbReference type="Pfam" id="PF00226">
    <property type="entry name" value="DnaJ"/>
    <property type="match status" value="1"/>
</dbReference>
<evidence type="ECO:0000259" key="3">
    <source>
        <dbReference type="PROSITE" id="PS50076"/>
    </source>
</evidence>
<proteinExistence type="inferred from homology"/>
<dbReference type="STRING" id="947166.A0A1D1VZT6"/>
<feature type="domain" description="J" evidence="3">
    <location>
        <begin position="39"/>
        <end position="103"/>
    </location>
</feature>
<evidence type="ECO:0000256" key="2">
    <source>
        <dbReference type="ARBA" id="ARBA00023186"/>
    </source>
</evidence>
<dbReference type="AlphaFoldDB" id="A0A1D1VZT6"/>
<dbReference type="OrthoDB" id="448954at2759"/>
<dbReference type="Proteomes" id="UP000186922">
    <property type="component" value="Unassembled WGS sequence"/>
</dbReference>
<dbReference type="GO" id="GO:0044571">
    <property type="term" value="P:[2Fe-2S] cluster assembly"/>
    <property type="evidence" value="ECO:0007669"/>
    <property type="project" value="InterPro"/>
</dbReference>